<evidence type="ECO:0000313" key="1">
    <source>
        <dbReference type="EMBL" id="CDQ21862.1"/>
    </source>
</evidence>
<evidence type="ECO:0000313" key="2">
    <source>
        <dbReference type="Proteomes" id="UP000028868"/>
    </source>
</evidence>
<dbReference type="InterPro" id="IPR036188">
    <property type="entry name" value="FAD/NAD-bd_sf"/>
</dbReference>
<protein>
    <submittedName>
        <fullName evidence="1">Protoporphyrinogen oxidase</fullName>
    </submittedName>
</protein>
<reference evidence="2" key="1">
    <citation type="submission" date="2014-03" db="EMBL/GenBank/DDBJ databases">
        <authorList>
            <person name="Urmite Genomes U."/>
        </authorList>
    </citation>
    <scope>NUCLEOTIDE SEQUENCE [LARGE SCALE GENOMIC DNA]</scope>
    <source>
        <strain evidence="2">HD-03</strain>
    </source>
</reference>
<dbReference type="EMBL" id="CCDI010000001">
    <property type="protein sequence ID" value="CDQ21862.1"/>
    <property type="molecule type" value="Genomic_DNA"/>
</dbReference>
<accession>A0A024P2M5</accession>
<dbReference type="AlphaFoldDB" id="A0A024P2M5"/>
<reference evidence="1 2" key="2">
    <citation type="submission" date="2014-05" db="EMBL/GenBank/DDBJ databases">
        <title>Draft genome sequence of Halobacillus karajensis HK-03.</title>
        <authorList>
            <person name="Khelaifia S."/>
            <person name="Croce O."/>
            <person name="Lagier J.C."/>
            <person name="Raoult D."/>
        </authorList>
    </citation>
    <scope>NUCLEOTIDE SEQUENCE [LARGE SCALE GENOMIC DNA]</scope>
    <source>
        <strain evidence="1 2">HD-03</strain>
    </source>
</reference>
<name>A0A024P2M5_9BACI</name>
<dbReference type="PANTHER" id="PTHR43106">
    <property type="entry name" value="DEHYDROGENASE-RELATED"/>
    <property type="match status" value="1"/>
</dbReference>
<organism evidence="1 2">
    <name type="scientific">Halobacillus karajensis</name>
    <dbReference type="NCBI Taxonomy" id="195088"/>
    <lineage>
        <taxon>Bacteria</taxon>
        <taxon>Bacillati</taxon>
        <taxon>Bacillota</taxon>
        <taxon>Bacilli</taxon>
        <taxon>Bacillales</taxon>
        <taxon>Bacillaceae</taxon>
        <taxon>Halobacillus</taxon>
    </lineage>
</organism>
<keyword evidence="2" id="KW-1185">Reference proteome</keyword>
<gene>
    <name evidence="1" type="ORF">BN983_00056</name>
</gene>
<sequence length="443" mass="49051">MNDVTIIGAGVSGVFLAYTLMKSNPHIRVHLIDKGKRLEERTCGRDVKQGCICPGPCEKYVGFAGLGKSEGKFNYTNDFGGRLGEKIGESQALKWMEEVDHILCSFGADKKARYSTKNEDLSKKAAPFGLNVFSAEVRHLGTSLAYDVFQKLYQEMEENISFTFEADVSEVQKKGGRFIIYSDQGVFESEQLVFATGMSGSNWMKSMTEQLGLKADKTRLDLGIRVETRGDQLDAILQETFETKLNYQTETYSATTYCMNPKGRVIRKHQHGLVMADGQNQGEEERPSSNLNFTLFIPRYFDSHSLAMGEAQRIIGEINQGNGRILAQTLGDLQAGLSTLSFSNGRIKPSLKAEPGDLRAEVPDLYIDASLEFFQALERLLGEKMDPGTILYGLDSKFYEPKVPTDITFQTEIEGLYLIGDCSGETHSLSQAAASGIYLGSVL</sequence>
<dbReference type="RefSeq" id="WP_035504733.1">
    <property type="nucleotide sequence ID" value="NZ_CCDH010000002.1"/>
</dbReference>
<dbReference type="Gene3D" id="3.50.50.60">
    <property type="entry name" value="FAD/NAD(P)-binding domain"/>
    <property type="match status" value="2"/>
</dbReference>
<comment type="caution">
    <text evidence="1">The sequence shown here is derived from an EMBL/GenBank/DDBJ whole genome shotgun (WGS) entry which is preliminary data.</text>
</comment>
<dbReference type="PANTHER" id="PTHR43106:SF1">
    <property type="entry name" value="DEHYDROGENASE-RELATED"/>
    <property type="match status" value="1"/>
</dbReference>
<dbReference type="Proteomes" id="UP000028868">
    <property type="component" value="Unassembled WGS sequence"/>
</dbReference>
<dbReference type="SUPFAM" id="SSF51905">
    <property type="entry name" value="FAD/NAD(P)-binding domain"/>
    <property type="match status" value="1"/>
</dbReference>
<proteinExistence type="predicted"/>